<dbReference type="SUPFAM" id="SSF48350">
    <property type="entry name" value="GTPase activation domain, GAP"/>
    <property type="match status" value="1"/>
</dbReference>
<evidence type="ECO:0000259" key="4">
    <source>
        <dbReference type="PROSITE" id="PS50002"/>
    </source>
</evidence>
<dbReference type="PANTHER" id="PTHR15729:SF10">
    <property type="entry name" value="GTPASE-ACTIVATING PROTEIN CDGAPR"/>
    <property type="match status" value="1"/>
</dbReference>
<dbReference type="EMBL" id="JAXCGZ010020974">
    <property type="protein sequence ID" value="KAK7063018.1"/>
    <property type="molecule type" value="Genomic_DNA"/>
</dbReference>
<accession>A0AAN8WEN2</accession>
<sequence>VGDMISVIDMPPPEESIWWRGKRGFQVGFFPCECVQVIGDKVPQTIQPQTLTLPPARTQPVLTSAQPHHTLHSGAQAPTKPVLRKHGKLIAFFRSFILSRPSRRKLKQSGILRERVFGCDLGEHLLNSGHEIPMVLRCCSEFLESHGVVDGIYRLSGITSNIQKLR</sequence>
<name>A0AAN8WEN2_HALRR</name>
<protein>
    <submittedName>
        <fullName evidence="6">Rho GTPase-activating protein 32</fullName>
    </submittedName>
</protein>
<keyword evidence="2" id="KW-0343">GTPase activation</keyword>
<evidence type="ECO:0000259" key="5">
    <source>
        <dbReference type="PROSITE" id="PS50238"/>
    </source>
</evidence>
<dbReference type="GO" id="GO:0005096">
    <property type="term" value="F:GTPase activator activity"/>
    <property type="evidence" value="ECO:0007669"/>
    <property type="project" value="UniProtKB-KW"/>
</dbReference>
<evidence type="ECO:0000256" key="3">
    <source>
        <dbReference type="PROSITE-ProRule" id="PRU00192"/>
    </source>
</evidence>
<dbReference type="PROSITE" id="PS50238">
    <property type="entry name" value="RHOGAP"/>
    <property type="match status" value="1"/>
</dbReference>
<comment type="caution">
    <text evidence="6">The sequence shown here is derived from an EMBL/GenBank/DDBJ whole genome shotgun (WGS) entry which is preliminary data.</text>
</comment>
<organism evidence="6 7">
    <name type="scientific">Halocaridina rubra</name>
    <name type="common">Hawaiian red shrimp</name>
    <dbReference type="NCBI Taxonomy" id="373956"/>
    <lineage>
        <taxon>Eukaryota</taxon>
        <taxon>Metazoa</taxon>
        <taxon>Ecdysozoa</taxon>
        <taxon>Arthropoda</taxon>
        <taxon>Crustacea</taxon>
        <taxon>Multicrustacea</taxon>
        <taxon>Malacostraca</taxon>
        <taxon>Eumalacostraca</taxon>
        <taxon>Eucarida</taxon>
        <taxon>Decapoda</taxon>
        <taxon>Pleocyemata</taxon>
        <taxon>Caridea</taxon>
        <taxon>Atyoidea</taxon>
        <taxon>Atyidae</taxon>
        <taxon>Halocaridina</taxon>
    </lineage>
</organism>
<proteinExistence type="predicted"/>
<keyword evidence="7" id="KW-1185">Reference proteome</keyword>
<dbReference type="PANTHER" id="PTHR15729">
    <property type="entry name" value="CDC42 GTPASE-ACTIVATING PROTEIN"/>
    <property type="match status" value="1"/>
</dbReference>
<dbReference type="InterPro" id="IPR001452">
    <property type="entry name" value="SH3_domain"/>
</dbReference>
<dbReference type="InterPro" id="IPR008936">
    <property type="entry name" value="Rho_GTPase_activation_prot"/>
</dbReference>
<dbReference type="InterPro" id="IPR036028">
    <property type="entry name" value="SH3-like_dom_sf"/>
</dbReference>
<dbReference type="InterPro" id="IPR051576">
    <property type="entry name" value="PX-Rho_GAP"/>
</dbReference>
<evidence type="ECO:0000313" key="7">
    <source>
        <dbReference type="Proteomes" id="UP001381693"/>
    </source>
</evidence>
<dbReference type="Proteomes" id="UP001381693">
    <property type="component" value="Unassembled WGS sequence"/>
</dbReference>
<feature type="domain" description="Rho-GAP" evidence="5">
    <location>
        <begin position="119"/>
        <end position="166"/>
    </location>
</feature>
<keyword evidence="1 3" id="KW-0728">SH3 domain</keyword>
<gene>
    <name evidence="6" type="primary">ARHGAP32_1</name>
    <name evidence="6" type="ORF">SK128_020621</name>
</gene>
<dbReference type="AlphaFoldDB" id="A0AAN8WEN2"/>
<dbReference type="SUPFAM" id="SSF50044">
    <property type="entry name" value="SH3-domain"/>
    <property type="match status" value="1"/>
</dbReference>
<dbReference type="PROSITE" id="PS50002">
    <property type="entry name" value="SH3"/>
    <property type="match status" value="1"/>
</dbReference>
<feature type="non-terminal residue" evidence="6">
    <location>
        <position position="166"/>
    </location>
</feature>
<feature type="non-terminal residue" evidence="6">
    <location>
        <position position="1"/>
    </location>
</feature>
<evidence type="ECO:0000256" key="2">
    <source>
        <dbReference type="ARBA" id="ARBA00022468"/>
    </source>
</evidence>
<evidence type="ECO:0000313" key="6">
    <source>
        <dbReference type="EMBL" id="KAK7063018.1"/>
    </source>
</evidence>
<dbReference type="InterPro" id="IPR000198">
    <property type="entry name" value="RhoGAP_dom"/>
</dbReference>
<reference evidence="6 7" key="1">
    <citation type="submission" date="2023-11" db="EMBL/GenBank/DDBJ databases">
        <title>Halocaridina rubra genome assembly.</title>
        <authorList>
            <person name="Smith C."/>
        </authorList>
    </citation>
    <scope>NUCLEOTIDE SEQUENCE [LARGE SCALE GENOMIC DNA]</scope>
    <source>
        <strain evidence="6">EP-1</strain>
        <tissue evidence="6">Whole</tissue>
    </source>
</reference>
<dbReference type="Gene3D" id="1.10.555.10">
    <property type="entry name" value="Rho GTPase activation protein"/>
    <property type="match status" value="1"/>
</dbReference>
<feature type="domain" description="SH3" evidence="4">
    <location>
        <begin position="1"/>
        <end position="40"/>
    </location>
</feature>
<evidence type="ECO:0000256" key="1">
    <source>
        <dbReference type="ARBA" id="ARBA00022443"/>
    </source>
</evidence>
<dbReference type="GO" id="GO:0007264">
    <property type="term" value="P:small GTPase-mediated signal transduction"/>
    <property type="evidence" value="ECO:0007669"/>
    <property type="project" value="TreeGrafter"/>
</dbReference>
<dbReference type="Gene3D" id="2.30.30.40">
    <property type="entry name" value="SH3 Domains"/>
    <property type="match status" value="1"/>
</dbReference>